<feature type="compositionally biased region" description="Polar residues" evidence="1">
    <location>
        <begin position="2361"/>
        <end position="2374"/>
    </location>
</feature>
<feature type="compositionally biased region" description="Low complexity" evidence="1">
    <location>
        <begin position="1679"/>
        <end position="1691"/>
    </location>
</feature>
<feature type="region of interest" description="Disordered" evidence="1">
    <location>
        <begin position="16"/>
        <end position="39"/>
    </location>
</feature>
<dbReference type="PANTHER" id="PTHR31949:SF2">
    <property type="entry name" value="OS05G0480600 PROTEIN"/>
    <property type="match status" value="1"/>
</dbReference>
<dbReference type="PANTHER" id="PTHR31949">
    <property type="entry name" value="GASTRIC MUCIN-LIKE PROTEIN"/>
    <property type="match status" value="1"/>
</dbReference>
<evidence type="ECO:0000313" key="3">
    <source>
        <dbReference type="Proteomes" id="UP001497512"/>
    </source>
</evidence>
<evidence type="ECO:0000313" key="2">
    <source>
        <dbReference type="EMBL" id="CAK9215741.1"/>
    </source>
</evidence>
<feature type="region of interest" description="Disordered" evidence="1">
    <location>
        <begin position="1246"/>
        <end position="1295"/>
    </location>
</feature>
<protein>
    <submittedName>
        <fullName evidence="2">Uncharacterized protein</fullName>
    </submittedName>
</protein>
<sequence>MADTRRAREMVVGQIHHHHKEQQQQQQQQHRRGYSLSSARREKDEDLALFQDMRKCEHTQYLLSDLEDAAKLGDLFDPIAAPCIERKGVGADLLNSDADKNDYDWLLTPPGTPLFPSLDLESHAYTPLQQGLLMNHSLAAIKTSRIASNNHAEGLVLKSLVRGNQNPNQRPGSSTPLSTQSNSTPRSTPTTTASGTPHSVKPSTPTKSSTSSASKFSLRVASSTPAQQSPSITSSFTGRASTAYSNRPSTPTNRPSTPTGRPSTPTLRRSSSSSTSTRAFSTVTARGNPSPTRSTASSGASRGISPVRSQYKGNSPARGRSPVPAMERGSSSSPRIHSVIIPDGLPSDIPPNLRTTSDRAPSSAHHRYAGYSEATTTQVPDILDHTSNQPVSPNFVRSRRSTSHGQDRSSVQSGRVSSDDDSSSYEVSSQSAVSSRGLTPERGRGYAQQPQPSVGNEDRRKSHSSFQAKQSPSSRDSPNFGSILTRKTPNAVSRNLEIHRSSSSGGFRPLMTKNSISTLYNSSSSSSSSSTAAAAAAATTHANTLPHRPLTPGSTASSEQGAASVAPDSDGDEDLLNAWGQLELSSLGGGRHADILVLDKEHEKLTSWESLQQYEQDLKLPESTVVHSDMHDKADSYKSHGFSGTREALVVEEEEESSLHSVSSLSVRELKLRSMLDEESNSECMGATTEWLCLDLVAKKGTDIKVHEKGRRQLEHKQQVLNLQAKEDNIAVLPEFLCNSELDLHKELDTERGRRALSSSSLLKDESCGSENEVAIGKEMESSGSHPEKDAGIAMDLMHVREKLILLCCSNPNLEPPDLQQCSEQDKRLSEKPQAGNIVVEQSSVPSLVVLPFQELCMSSEHESNNDVAATKEQEVETGSNTEAAAKTEIMCVCNHAKHPGKHCESPGCECITGHAVASAPSAPKMELQSLTHDESVESEAVKSAILGSEAQNALDMARQKNIWYMYRNSEDYVSSLCDNTETTDLETVSSQGGGGGGFSSEIEKEVQTAAGSHHMNTSSTGIMQVLELSNHQQGVEDEASNHEQQSKDPLNLFTIGLEESLTSIQMELESQRQQEKEEDLQNGLVEQEDKSVDATTACNDPHAECMELLLPQLLNHVSERVASGVCWQELAKPGSDVLCSRSVHDDSEVDILSSVLSDQELDPNLESMLGENQKLKDRRRTVQEVMAQLAMEDVLKQDDDDETSMSSEELEHEREDPGDGLLLGPLIAKVPNVEMVECSDSRVTIEETENSEFQPALRSRQDGIKSPGDHQDLKHFSPDPQGLIGSTQQTAGPDPQALIASSLQTVGPDPQALVASSLQTVGPDPQALVASALQTAGPDPQALVASALQTAGPDPDALVASTQETAGPDPQALIASTQQTAGSDPQALVASALQTAGPDPQVPVASVLQTAGPDPHGLAASTQETAGPEPQALIFSILQTAGPDPQALIASTQQTASPDPQAFVACTLQTAGPDPQALIAFTLQTAGPDPEALVASTLQTVGLDPQALVASTLQTVGLDPQALVASAPQIAGPAPQALVASTQQIAGPDPQALVASALQIVGPDPQALVVSALQIVGPDPQALVASAPQIVHANQVADVIRSGEDVEHDQANVYSDQKGLEHIRDSEAAALETKTGDACSHRDEAQNIEQGMMIASVEELHFLDILEDGGCTSLSHPVSSDASIQQSSVSGTTDDADVNMPAEDPKQVQCSKTSDLWKSPQMMMHSPVVESEEPISANLALPVMVAATECVPEFDEVVKDLTQHTEGQGRKPVVGSVPFVVNDNNNSLTLIKPVVKLHENSIGDAVVEKLVVDIVDVGVKGFDDESKEVISCDAQKPGAEEGNKQSLCVEKKPYALYLTSLHSKAFEAPYGGLRGRVTARLQATLSKSESSKSSGSFLASSLDVSQSTDTISSCPSNSSWEDPQYCLSSGFWEMMKSSPTNAHVLDDVLDLPFPMELQKQGTGIKQGEDDVTKSSPSCDQCALVRFGSVRASQPEDEGIIKQQTPSEENCLDYYSVDKALLGGSKTTSAAGLWQTVENLKTLSDSETKKKDKMMTETDSRTVSARTSNQTLASEEIVVEHGMLVPPKAVENMHSLDSVAALDGKMVTLPNMVVSPVKDEIVENSESPGPNSQKHLSSFKFGRTSTIAEPERKDMLNMSLEVFTDDNLKQEVPLTGKLPGKSEPMTPGRKAMDALNGMQLSKVNMVVTDGKSSMQEVQSGDSSQPVQLTQWSTNGIRRMAEELNGQSRFSNSTVHPGSVSEYFEWERSSLDEVSCSSSSGSKRTVAASGIVSQNISLAEVTDRILFCSSIVHDLVYEAAELASKKEKKSRTTASSSADLKAFSPNAGSLSGQEKYCERDNNQNGHAQEESTNAGNEKYHEHDNMHGHAQEEGNRLGSGTTNTARHSLTYPPNEGFEMPPGSRKSMSSPQVQVMCIRSMEAESMVKEDVIMHPTETVRLNHEVNFNSKKTNDKCRCVIL</sequence>
<accession>A0ABP0U8S5</accession>
<feature type="compositionally biased region" description="Basic and acidic residues" evidence="1">
    <location>
        <begin position="2045"/>
        <end position="2060"/>
    </location>
</feature>
<feature type="region of interest" description="Disordered" evidence="1">
    <location>
        <begin position="535"/>
        <end position="574"/>
    </location>
</feature>
<feature type="region of interest" description="Disordered" evidence="1">
    <location>
        <begin position="2045"/>
        <end position="2069"/>
    </location>
</feature>
<feature type="compositionally biased region" description="Basic and acidic residues" evidence="1">
    <location>
        <begin position="1260"/>
        <end position="1278"/>
    </location>
</feature>
<keyword evidence="3" id="KW-1185">Reference proteome</keyword>
<feature type="region of interest" description="Disordered" evidence="1">
    <location>
        <begin position="162"/>
        <end position="510"/>
    </location>
</feature>
<dbReference type="Proteomes" id="UP001497512">
    <property type="component" value="Chromosome 2"/>
</dbReference>
<feature type="compositionally biased region" description="Polar residues" evidence="1">
    <location>
        <begin position="464"/>
        <end position="493"/>
    </location>
</feature>
<proteinExistence type="predicted"/>
<feature type="compositionally biased region" description="Basic and acidic residues" evidence="1">
    <location>
        <begin position="2376"/>
        <end position="2393"/>
    </location>
</feature>
<feature type="region of interest" description="Disordered" evidence="1">
    <location>
        <begin position="1677"/>
        <end position="1712"/>
    </location>
</feature>
<feature type="compositionally biased region" description="Polar residues" evidence="1">
    <location>
        <begin position="220"/>
        <end position="246"/>
    </location>
</feature>
<name>A0ABP0U8S5_9BRYO</name>
<organism evidence="2 3">
    <name type="scientific">Sphagnum troendelagicum</name>
    <dbReference type="NCBI Taxonomy" id="128251"/>
    <lineage>
        <taxon>Eukaryota</taxon>
        <taxon>Viridiplantae</taxon>
        <taxon>Streptophyta</taxon>
        <taxon>Embryophyta</taxon>
        <taxon>Bryophyta</taxon>
        <taxon>Sphagnophytina</taxon>
        <taxon>Sphagnopsida</taxon>
        <taxon>Sphagnales</taxon>
        <taxon>Sphagnaceae</taxon>
        <taxon>Sphagnum</taxon>
    </lineage>
</organism>
<feature type="compositionally biased region" description="Low complexity" evidence="1">
    <location>
        <begin position="424"/>
        <end position="436"/>
    </location>
</feature>
<feature type="compositionally biased region" description="Polar residues" evidence="1">
    <location>
        <begin position="2396"/>
        <end position="2405"/>
    </location>
</feature>
<feature type="compositionally biased region" description="Polar residues" evidence="1">
    <location>
        <begin position="552"/>
        <end position="561"/>
    </location>
</feature>
<dbReference type="EMBL" id="OZ019894">
    <property type="protein sequence ID" value="CAK9215741.1"/>
    <property type="molecule type" value="Genomic_DNA"/>
</dbReference>
<evidence type="ECO:0000256" key="1">
    <source>
        <dbReference type="SAM" id="MobiDB-lite"/>
    </source>
</evidence>
<feature type="compositionally biased region" description="Low complexity" evidence="1">
    <location>
        <begin position="247"/>
        <end position="284"/>
    </location>
</feature>
<gene>
    <name evidence="2" type="ORF">CSSPTR1EN2_LOCUS12890</name>
</gene>
<feature type="compositionally biased region" description="Polar residues" evidence="1">
    <location>
        <begin position="373"/>
        <end position="392"/>
    </location>
</feature>
<reference evidence="2" key="1">
    <citation type="submission" date="2024-02" db="EMBL/GenBank/DDBJ databases">
        <authorList>
            <consortium name="ELIXIR-Norway"/>
            <consortium name="Elixir Norway"/>
        </authorList>
    </citation>
    <scope>NUCLEOTIDE SEQUENCE</scope>
</reference>
<feature type="region of interest" description="Disordered" evidence="1">
    <location>
        <begin position="2322"/>
        <end position="2427"/>
    </location>
</feature>
<feature type="region of interest" description="Disordered" evidence="1">
    <location>
        <begin position="1195"/>
        <end position="1223"/>
    </location>
</feature>
<feature type="compositionally biased region" description="Polar residues" evidence="1">
    <location>
        <begin position="285"/>
        <end position="300"/>
    </location>
</feature>
<feature type="compositionally biased region" description="Polar residues" evidence="1">
    <location>
        <begin position="162"/>
        <end position="177"/>
    </location>
</feature>
<feature type="compositionally biased region" description="Low complexity" evidence="1">
    <location>
        <begin position="178"/>
        <end position="217"/>
    </location>
</feature>